<evidence type="ECO:0008006" key="3">
    <source>
        <dbReference type="Google" id="ProtNLM"/>
    </source>
</evidence>
<sequence>MNRYLLLFALIVGCKAQPEKPWEYLGQSTPGTTPEMFAPANVSTGNNERDFAISPDGTEIYNSLVGVQKSVIVMRKYSGGRWEDPAIASFSGNSYDIEPAFSPDGSKLYFASRRSLTNGEPDKDFDIWYVEKQKDGSWSEAKNMGAPVNSDGHEYYPSVAKSGNLYFTLRLEEGGMGGEDIVLSRFENGEFMAPEPLDSTVNSSTDEYNAFVDPNEQFIIFGSWQREGSQGGGDLYISRKDPAGKWQPAVNMGDAINSPRLDYCPYVSPDGQWLFFTSEKVKSSDQTEGSLTYEGFVGQLTSPGNGRGDIYWVRMPVAEK</sequence>
<dbReference type="RefSeq" id="WP_317490665.1">
    <property type="nucleotide sequence ID" value="NZ_CP136051.1"/>
</dbReference>
<dbReference type="Proteomes" id="UP001302349">
    <property type="component" value="Chromosome"/>
</dbReference>
<evidence type="ECO:0000313" key="2">
    <source>
        <dbReference type="Proteomes" id="UP001302349"/>
    </source>
</evidence>
<dbReference type="Pfam" id="PF07676">
    <property type="entry name" value="PD40"/>
    <property type="match status" value="2"/>
</dbReference>
<evidence type="ECO:0000313" key="1">
    <source>
        <dbReference type="EMBL" id="WOK08018.1"/>
    </source>
</evidence>
<organism evidence="1 2">
    <name type="scientific">Imperialibacter roseus</name>
    <dbReference type="NCBI Taxonomy" id="1324217"/>
    <lineage>
        <taxon>Bacteria</taxon>
        <taxon>Pseudomonadati</taxon>
        <taxon>Bacteroidota</taxon>
        <taxon>Cytophagia</taxon>
        <taxon>Cytophagales</taxon>
        <taxon>Flammeovirgaceae</taxon>
        <taxon>Imperialibacter</taxon>
    </lineage>
</organism>
<dbReference type="InterPro" id="IPR011042">
    <property type="entry name" value="6-blade_b-propeller_TolB-like"/>
</dbReference>
<gene>
    <name evidence="1" type="ORF">RT717_05155</name>
</gene>
<dbReference type="EMBL" id="CP136051">
    <property type="protein sequence ID" value="WOK08018.1"/>
    <property type="molecule type" value="Genomic_DNA"/>
</dbReference>
<proteinExistence type="predicted"/>
<accession>A0ABZ0IUD5</accession>
<name>A0ABZ0IUD5_9BACT</name>
<protein>
    <recommendedName>
        <fullName evidence="3">WD40-like Beta Propeller Repeat</fullName>
    </recommendedName>
</protein>
<reference evidence="1 2" key="1">
    <citation type="journal article" date="2023" name="Microbiol. Resour. Announc.">
        <title>Complete Genome Sequence of Imperialibacter roseus strain P4T.</title>
        <authorList>
            <person name="Tizabi D.R."/>
            <person name="Bachvaroff T."/>
            <person name="Hill R.T."/>
        </authorList>
    </citation>
    <scope>NUCLEOTIDE SEQUENCE [LARGE SCALE GENOMIC DNA]</scope>
    <source>
        <strain evidence="1 2">P4T</strain>
    </source>
</reference>
<dbReference type="Gene3D" id="2.120.10.30">
    <property type="entry name" value="TolB, C-terminal domain"/>
    <property type="match status" value="1"/>
</dbReference>
<dbReference type="SUPFAM" id="SSF82171">
    <property type="entry name" value="DPP6 N-terminal domain-like"/>
    <property type="match status" value="1"/>
</dbReference>
<dbReference type="InterPro" id="IPR011659">
    <property type="entry name" value="WD40"/>
</dbReference>
<keyword evidence="2" id="KW-1185">Reference proteome</keyword>